<feature type="domain" description="Protein kinase" evidence="2">
    <location>
        <begin position="55"/>
        <end position="312"/>
    </location>
</feature>
<proteinExistence type="predicted"/>
<dbReference type="GO" id="GO:0004674">
    <property type="term" value="F:protein serine/threonine kinase activity"/>
    <property type="evidence" value="ECO:0007669"/>
    <property type="project" value="TreeGrafter"/>
</dbReference>
<dbReference type="SUPFAM" id="SSF56112">
    <property type="entry name" value="Protein kinase-like (PK-like)"/>
    <property type="match status" value="1"/>
</dbReference>
<dbReference type="Gene3D" id="1.10.510.10">
    <property type="entry name" value="Transferase(Phosphotransferase) domain 1"/>
    <property type="match status" value="1"/>
</dbReference>
<keyword evidence="4" id="KW-1185">Reference proteome</keyword>
<dbReference type="Gene3D" id="3.30.200.20">
    <property type="entry name" value="Phosphorylase Kinase, domain 1"/>
    <property type="match status" value="1"/>
</dbReference>
<organism evidence="3 4">
    <name type="scientific">Achlya hypogyna</name>
    <name type="common">Oomycete</name>
    <name type="synonym">Protoachlya hypogyna</name>
    <dbReference type="NCBI Taxonomy" id="1202772"/>
    <lineage>
        <taxon>Eukaryota</taxon>
        <taxon>Sar</taxon>
        <taxon>Stramenopiles</taxon>
        <taxon>Oomycota</taxon>
        <taxon>Saprolegniomycetes</taxon>
        <taxon>Saprolegniales</taxon>
        <taxon>Achlyaceae</taxon>
        <taxon>Achlya</taxon>
    </lineage>
</organism>
<dbReference type="GO" id="GO:0005524">
    <property type="term" value="F:ATP binding"/>
    <property type="evidence" value="ECO:0007669"/>
    <property type="project" value="InterPro"/>
</dbReference>
<dbReference type="STRING" id="1202772.A0A1V9YUC6"/>
<dbReference type="Proteomes" id="UP000243579">
    <property type="component" value="Unassembled WGS sequence"/>
</dbReference>
<dbReference type="PIRSF" id="PIRSF000654">
    <property type="entry name" value="Integrin-linked_kinase"/>
    <property type="match status" value="1"/>
</dbReference>
<feature type="region of interest" description="Disordered" evidence="1">
    <location>
        <begin position="1"/>
        <end position="31"/>
    </location>
</feature>
<dbReference type="Pfam" id="PF07714">
    <property type="entry name" value="PK_Tyr_Ser-Thr"/>
    <property type="match status" value="1"/>
</dbReference>
<dbReference type="InterPro" id="IPR051681">
    <property type="entry name" value="Ser/Thr_Kinases-Pseudokinases"/>
</dbReference>
<evidence type="ECO:0000313" key="4">
    <source>
        <dbReference type="Proteomes" id="UP000243579"/>
    </source>
</evidence>
<feature type="compositionally biased region" description="Polar residues" evidence="1">
    <location>
        <begin position="22"/>
        <end position="31"/>
    </location>
</feature>
<dbReference type="InterPro" id="IPR001245">
    <property type="entry name" value="Ser-Thr/Tyr_kinase_cat_dom"/>
</dbReference>
<dbReference type="InterPro" id="IPR011009">
    <property type="entry name" value="Kinase-like_dom_sf"/>
</dbReference>
<dbReference type="PANTHER" id="PTHR44329:SF214">
    <property type="entry name" value="PROTEIN KINASE DOMAIN-CONTAINING PROTEIN"/>
    <property type="match status" value="1"/>
</dbReference>
<keyword evidence="3" id="KW-0808">Transferase</keyword>
<keyword evidence="3" id="KW-0418">Kinase</keyword>
<dbReference type="PANTHER" id="PTHR44329">
    <property type="entry name" value="SERINE/THREONINE-PROTEIN KINASE TNNI3K-RELATED"/>
    <property type="match status" value="1"/>
</dbReference>
<evidence type="ECO:0000259" key="2">
    <source>
        <dbReference type="PROSITE" id="PS50011"/>
    </source>
</evidence>
<name>A0A1V9YUC6_ACHHY</name>
<comment type="caution">
    <text evidence="3">The sequence shown here is derived from an EMBL/GenBank/DDBJ whole genome shotgun (WGS) entry which is preliminary data.</text>
</comment>
<dbReference type="OrthoDB" id="64506at2759"/>
<dbReference type="AlphaFoldDB" id="A0A1V9YUC6"/>
<dbReference type="EMBL" id="JNBR01000849">
    <property type="protein sequence ID" value="OQR89332.1"/>
    <property type="molecule type" value="Genomic_DNA"/>
</dbReference>
<dbReference type="SMART" id="SM00220">
    <property type="entry name" value="S_TKc"/>
    <property type="match status" value="1"/>
</dbReference>
<dbReference type="InterPro" id="IPR000719">
    <property type="entry name" value="Prot_kinase_dom"/>
</dbReference>
<dbReference type="PROSITE" id="PS50011">
    <property type="entry name" value="PROTEIN_KINASE_DOM"/>
    <property type="match status" value="1"/>
</dbReference>
<gene>
    <name evidence="3" type="ORF">ACHHYP_06345</name>
</gene>
<reference evidence="3 4" key="1">
    <citation type="journal article" date="2014" name="Genome Biol. Evol.">
        <title>The secreted proteins of Achlya hypogyna and Thraustotheca clavata identify the ancestral oomycete secretome and reveal gene acquisitions by horizontal gene transfer.</title>
        <authorList>
            <person name="Misner I."/>
            <person name="Blouin N."/>
            <person name="Leonard G."/>
            <person name="Richards T.A."/>
            <person name="Lane C.E."/>
        </authorList>
    </citation>
    <scope>NUCLEOTIDE SEQUENCE [LARGE SCALE GENOMIC DNA]</scope>
    <source>
        <strain evidence="3 4">ATCC 48635</strain>
    </source>
</reference>
<evidence type="ECO:0000313" key="3">
    <source>
        <dbReference type="EMBL" id="OQR89332.1"/>
    </source>
</evidence>
<evidence type="ECO:0000256" key="1">
    <source>
        <dbReference type="SAM" id="MobiDB-lite"/>
    </source>
</evidence>
<accession>A0A1V9YUC6</accession>
<feature type="non-terminal residue" evidence="3">
    <location>
        <position position="1"/>
    </location>
</feature>
<sequence length="312" mass="34963">TPSQPINGTPVYQPPAIASERSGPSTIPTKASDSAVEVNVSALLSHKLDDKELTVVSEKPLASGAYGEVWLGSYWDQSVAIKRIRNKEPAYVAEFIEEIKLLARMESPYIVQFIGVRWSEPIDIECVVEYMDMGDLRNYLSNHPPESFSWERKLTSILSIARGLVYLHMSSPPIIHRDLKSRNGTKLSDFGSSREMDDETLTAGVGTYQWMAPEIILGGKYSLAADMYSFGIVLAEFSTHVVPYSDMINPSTNRPWNQQYIITKVTTGQLTPNFDSTHTPEWVREMALKCLQLDPEARPTSLQLLTMLTKLM</sequence>
<protein>
    <submittedName>
        <fullName evidence="3">Protein kinase</fullName>
    </submittedName>
</protein>